<dbReference type="Proteomes" id="UP000472320">
    <property type="component" value="Unassembled WGS sequence"/>
</dbReference>
<feature type="active site" description="Tele-AMP-histidine intermediate" evidence="5">
    <location>
        <position position="307"/>
    </location>
</feature>
<comment type="similarity">
    <text evidence="1 5">Belongs to the RNA 3'-terminal cyclase family. Type 1 subfamily.</text>
</comment>
<dbReference type="InterPro" id="IPR013791">
    <property type="entry name" value="RNA3'-term_phos_cycl_insert"/>
</dbReference>
<evidence type="ECO:0000256" key="4">
    <source>
        <dbReference type="ARBA" id="ARBA00024481"/>
    </source>
</evidence>
<dbReference type="InterPro" id="IPR013792">
    <property type="entry name" value="RNA3'P_cycl/enolpyr_Trfase_a/b"/>
</dbReference>
<dbReference type="GO" id="GO:0005524">
    <property type="term" value="F:ATP binding"/>
    <property type="evidence" value="ECO:0007669"/>
    <property type="project" value="UniProtKB-KW"/>
</dbReference>
<dbReference type="SUPFAM" id="SSF52913">
    <property type="entry name" value="RNA 3'-terminal phosphate cyclase, RPTC, insert domain"/>
    <property type="match status" value="1"/>
</dbReference>
<dbReference type="Pfam" id="PF01137">
    <property type="entry name" value="RTC"/>
    <property type="match status" value="1"/>
</dbReference>
<keyword evidence="10" id="KW-1185">Reference proteome</keyword>
<dbReference type="GO" id="GO:0005737">
    <property type="term" value="C:cytoplasm"/>
    <property type="evidence" value="ECO:0007669"/>
    <property type="project" value="UniProtKB-SubCell"/>
</dbReference>
<sequence length="340" mass="36228">MIELDGSTGEGGGQILRTSLTLSMITGQAFRIRNIRANRQPQGLRRQHLSAVRAAAVACGASVTDAEAGSTSLEFTPGRVSGGVYEFDIGTAGSTTLVLQTLIPALLFAEQPTVVTVRGGTHNPKAPPAEFLQRAYCRLLAAMGADVEIDIERYGFYPAGGGAISANVWPCKQLRRIDLFERGALQQAYAQAIAARLPAQVAQRQYATVRNLLGWEADQMREVLSPTSASPGNAILLTVESESVTEVFSAIGDRGVRAEAVAREAALEARRYLASGAAVGEHLGDQVMLPMALAGGGAYTLDHVSQHAITNAEVIAHFLPVTVSFEQGERFNTCHVRTRI</sequence>
<keyword evidence="5" id="KW-0963">Cytoplasm</keyword>
<dbReference type="GO" id="GO:0003963">
    <property type="term" value="F:RNA-3'-phosphate cyclase activity"/>
    <property type="evidence" value="ECO:0007669"/>
    <property type="project" value="UniProtKB-UniRule"/>
</dbReference>
<dbReference type="HAMAP" id="MF_00200">
    <property type="entry name" value="RTC"/>
    <property type="match status" value="1"/>
</dbReference>
<comment type="subcellular location">
    <subcellularLocation>
        <location evidence="5">Cytoplasm</location>
    </subcellularLocation>
</comment>
<evidence type="ECO:0000256" key="2">
    <source>
        <dbReference type="ARBA" id="ARBA00022598"/>
    </source>
</evidence>
<dbReference type="AlphaFoldDB" id="A0A6L6QQN5"/>
<dbReference type="NCBIfam" id="TIGR03399">
    <property type="entry name" value="RNA_3prim_cycl"/>
    <property type="match status" value="1"/>
</dbReference>
<evidence type="ECO:0000256" key="6">
    <source>
        <dbReference type="NCBIfam" id="TIGR03399"/>
    </source>
</evidence>
<dbReference type="PANTHER" id="PTHR11096:SF0">
    <property type="entry name" value="RNA 3'-TERMINAL PHOSPHATE CYCLASE"/>
    <property type="match status" value="1"/>
</dbReference>
<organism evidence="9 10">
    <name type="scientific">Massilia eburnea</name>
    <dbReference type="NCBI Taxonomy" id="1776165"/>
    <lineage>
        <taxon>Bacteria</taxon>
        <taxon>Pseudomonadati</taxon>
        <taxon>Pseudomonadota</taxon>
        <taxon>Betaproteobacteria</taxon>
        <taxon>Burkholderiales</taxon>
        <taxon>Oxalobacteraceae</taxon>
        <taxon>Telluria group</taxon>
        <taxon>Massilia</taxon>
    </lineage>
</organism>
<reference evidence="9 10" key="1">
    <citation type="submission" date="2019-11" db="EMBL/GenBank/DDBJ databases">
        <title>Type strains purchased from KCTC, JCM and DSMZ.</title>
        <authorList>
            <person name="Lu H."/>
        </authorList>
    </citation>
    <scope>NUCLEOTIDE SEQUENCE [LARGE SCALE GENOMIC DNA]</scope>
    <source>
        <strain evidence="9 10">JCM 31587</strain>
    </source>
</reference>
<dbReference type="EC" id="6.5.1.4" evidence="5 6"/>
<evidence type="ECO:0000259" key="8">
    <source>
        <dbReference type="Pfam" id="PF05189"/>
    </source>
</evidence>
<gene>
    <name evidence="5" type="primary">rtcA</name>
    <name evidence="9" type="ORF">GM658_27735</name>
</gene>
<protein>
    <recommendedName>
        <fullName evidence="5 6">RNA 3'-terminal phosphate cyclase</fullName>
        <shortName evidence="5">RNA cyclase</shortName>
        <shortName evidence="5">RNA-3'-phosphate cyclase</shortName>
        <ecNumber evidence="5 6">6.5.1.4</ecNumber>
    </recommendedName>
</protein>
<feature type="domain" description="RNA 3'-terminal phosphate cyclase insert" evidence="8">
    <location>
        <begin position="181"/>
        <end position="273"/>
    </location>
</feature>
<accession>A0A6L6QQN5</accession>
<evidence type="ECO:0000259" key="7">
    <source>
        <dbReference type="Pfam" id="PF01137"/>
    </source>
</evidence>
<dbReference type="InterPro" id="IPR023797">
    <property type="entry name" value="RNA3'_phos_cyclase_dom"/>
</dbReference>
<dbReference type="PANTHER" id="PTHR11096">
    <property type="entry name" value="RNA 3' TERMINAL PHOSPHATE CYCLASE"/>
    <property type="match status" value="1"/>
</dbReference>
<dbReference type="PIRSF" id="PIRSF005378">
    <property type="entry name" value="RNA3'_term_phos_cycl_euk"/>
    <property type="match status" value="1"/>
</dbReference>
<feature type="binding site" evidence="5">
    <location>
        <begin position="282"/>
        <end position="286"/>
    </location>
    <ligand>
        <name>ATP</name>
        <dbReference type="ChEBI" id="CHEBI:30616"/>
    </ligand>
</feature>
<dbReference type="GO" id="GO:0006396">
    <property type="term" value="P:RNA processing"/>
    <property type="evidence" value="ECO:0007669"/>
    <property type="project" value="UniProtKB-UniRule"/>
</dbReference>
<dbReference type="Gene3D" id="3.30.360.20">
    <property type="entry name" value="RNA 3'-terminal phosphate cyclase, insert domain"/>
    <property type="match status" value="1"/>
</dbReference>
<comment type="catalytic activity">
    <reaction evidence="4 5">
        <text>a 3'-end 3'-phospho-ribonucleotide-RNA + ATP = a 3'-end 2',3'-cyclophospho-ribonucleotide-RNA + AMP + diphosphate</text>
        <dbReference type="Rhea" id="RHEA:23976"/>
        <dbReference type="Rhea" id="RHEA-COMP:10463"/>
        <dbReference type="Rhea" id="RHEA-COMP:10464"/>
        <dbReference type="ChEBI" id="CHEBI:30616"/>
        <dbReference type="ChEBI" id="CHEBI:33019"/>
        <dbReference type="ChEBI" id="CHEBI:83062"/>
        <dbReference type="ChEBI" id="CHEBI:83064"/>
        <dbReference type="ChEBI" id="CHEBI:456215"/>
        <dbReference type="EC" id="6.5.1.4"/>
    </reaction>
</comment>
<feature type="binding site" evidence="5">
    <location>
        <position position="100"/>
    </location>
    <ligand>
        <name>ATP</name>
        <dbReference type="ChEBI" id="CHEBI:30616"/>
    </ligand>
</feature>
<keyword evidence="5" id="KW-0067">ATP-binding</keyword>
<dbReference type="EMBL" id="WNKX01000044">
    <property type="protein sequence ID" value="MTW14411.1"/>
    <property type="molecule type" value="Genomic_DNA"/>
</dbReference>
<evidence type="ECO:0000313" key="9">
    <source>
        <dbReference type="EMBL" id="MTW14411.1"/>
    </source>
</evidence>
<dbReference type="RefSeq" id="WP_155457351.1">
    <property type="nucleotide sequence ID" value="NZ_WNKX01000044.1"/>
</dbReference>
<dbReference type="InterPro" id="IPR036553">
    <property type="entry name" value="RPTC_insert"/>
</dbReference>
<dbReference type="InterPro" id="IPR037136">
    <property type="entry name" value="RNA3'_phos_cyclase_dom_sf"/>
</dbReference>
<comment type="function">
    <text evidence="5">Catalyzes the conversion of 3'-phosphate to a 2',3'-cyclic phosphodiester at the end of RNA. The mechanism of action of the enzyme occurs in 3 steps: (A) adenylation of the enzyme by ATP; (B) transfer of adenylate to an RNA-N3'P to produce RNA-N3'PP5'A; (C) and attack of the adjacent 2'-hydroxyl on the 3'-phosphorus in the diester linkage to produce the cyclic end product. The biological role of this enzyme is unknown but it is likely to function in some aspects of cellular RNA processing.</text>
</comment>
<evidence type="ECO:0000313" key="10">
    <source>
        <dbReference type="Proteomes" id="UP000472320"/>
    </source>
</evidence>
<dbReference type="OrthoDB" id="9789235at2"/>
<dbReference type="Pfam" id="PF05189">
    <property type="entry name" value="RTC_insert"/>
    <property type="match status" value="1"/>
</dbReference>
<dbReference type="SUPFAM" id="SSF55205">
    <property type="entry name" value="EPT/RTPC-like"/>
    <property type="match status" value="1"/>
</dbReference>
<dbReference type="NCBIfam" id="NF003246">
    <property type="entry name" value="PRK04204.1-2"/>
    <property type="match status" value="1"/>
</dbReference>
<proteinExistence type="inferred from homology"/>
<evidence type="ECO:0000256" key="1">
    <source>
        <dbReference type="ARBA" id="ARBA00009206"/>
    </source>
</evidence>
<evidence type="ECO:0000256" key="5">
    <source>
        <dbReference type="HAMAP-Rule" id="MF_00200"/>
    </source>
</evidence>
<comment type="caution">
    <text evidence="9">The sequence shown here is derived from an EMBL/GenBank/DDBJ whole genome shotgun (WGS) entry which is preliminary data.</text>
</comment>
<dbReference type="Gene3D" id="3.65.10.20">
    <property type="entry name" value="RNA 3'-terminal phosphate cyclase domain"/>
    <property type="match status" value="1"/>
</dbReference>
<name>A0A6L6QQN5_9BURK</name>
<feature type="domain" description="RNA 3'-terminal phosphate cyclase" evidence="7">
    <location>
        <begin position="9"/>
        <end position="324"/>
    </location>
</feature>
<evidence type="ECO:0000256" key="3">
    <source>
        <dbReference type="ARBA" id="ARBA00022741"/>
    </source>
</evidence>
<dbReference type="InterPro" id="IPR000228">
    <property type="entry name" value="RNA3'_term_phos_cyc"/>
</dbReference>
<keyword evidence="2 5" id="KW-0436">Ligase</keyword>
<keyword evidence="3 5" id="KW-0547">Nucleotide-binding</keyword>
<dbReference type="InterPro" id="IPR017770">
    <property type="entry name" value="RNA3'_term_phos_cyc_type_1"/>
</dbReference>